<name>A0AAD4QT07_9BILA</name>
<comment type="caution">
    <text evidence="2">The sequence shown here is derived from an EMBL/GenBank/DDBJ whole genome shotgun (WGS) entry which is preliminary data.</text>
</comment>
<organism evidence="2 3">
    <name type="scientific">Ditylenchus destructor</name>
    <dbReference type="NCBI Taxonomy" id="166010"/>
    <lineage>
        <taxon>Eukaryota</taxon>
        <taxon>Metazoa</taxon>
        <taxon>Ecdysozoa</taxon>
        <taxon>Nematoda</taxon>
        <taxon>Chromadorea</taxon>
        <taxon>Rhabditida</taxon>
        <taxon>Tylenchina</taxon>
        <taxon>Tylenchomorpha</taxon>
        <taxon>Sphaerularioidea</taxon>
        <taxon>Anguinidae</taxon>
        <taxon>Anguininae</taxon>
        <taxon>Ditylenchus</taxon>
    </lineage>
</organism>
<feature type="chain" id="PRO_5042251800" evidence="1">
    <location>
        <begin position="24"/>
        <end position="110"/>
    </location>
</feature>
<gene>
    <name evidence="2" type="ORF">DdX_18133</name>
</gene>
<evidence type="ECO:0000256" key="1">
    <source>
        <dbReference type="SAM" id="SignalP"/>
    </source>
</evidence>
<keyword evidence="1" id="KW-0732">Signal</keyword>
<evidence type="ECO:0000313" key="3">
    <source>
        <dbReference type="Proteomes" id="UP001201812"/>
    </source>
</evidence>
<evidence type="ECO:0000313" key="2">
    <source>
        <dbReference type="EMBL" id="KAI1698037.1"/>
    </source>
</evidence>
<accession>A0AAD4QT07</accession>
<keyword evidence="3" id="KW-1185">Reference proteome</keyword>
<proteinExistence type="predicted"/>
<feature type="signal peptide" evidence="1">
    <location>
        <begin position="1"/>
        <end position="23"/>
    </location>
</feature>
<dbReference type="Proteomes" id="UP001201812">
    <property type="component" value="Unassembled WGS sequence"/>
</dbReference>
<dbReference type="EMBL" id="JAKKPZ010000238">
    <property type="protein sequence ID" value="KAI1698037.1"/>
    <property type="molecule type" value="Genomic_DNA"/>
</dbReference>
<sequence>MFFPMRTVIIPFALLLISAYVAAEEPEGMVNCEYIGRGTPAHGCICRFNKLYDVISGTSATVICRTQNNSSGYKVEGDVTYFQLTKDECPAPHLWCRRKYCWNLSCDHNQ</sequence>
<protein>
    <submittedName>
        <fullName evidence="2">Uncharacterized protein</fullName>
    </submittedName>
</protein>
<reference evidence="2" key="1">
    <citation type="submission" date="2022-01" db="EMBL/GenBank/DDBJ databases">
        <title>Genome Sequence Resource for Two Populations of Ditylenchus destructor, the Migratory Endoparasitic Phytonematode.</title>
        <authorList>
            <person name="Zhang H."/>
            <person name="Lin R."/>
            <person name="Xie B."/>
        </authorList>
    </citation>
    <scope>NUCLEOTIDE SEQUENCE</scope>
    <source>
        <strain evidence="2">BazhouSP</strain>
    </source>
</reference>
<dbReference type="AlphaFoldDB" id="A0AAD4QT07"/>